<protein>
    <recommendedName>
        <fullName evidence="3">DUF488 domain-containing protein</fullName>
    </recommendedName>
</protein>
<sequence>MDEGTRGIRQMKIFTIGFTKTSARSFFTKLSASGAKRLVDVRLNNVSQLAGFAKREDLRYFSEALCGMEYEHLPALAPTKDMFEEYKIKGGDWDIYARKFLDLMSSRRIESIDKEKIDNSCLLCSEDKPHHCHRRLVAEYLAGKWPNVEIVHL</sequence>
<reference evidence="1 2" key="1">
    <citation type="journal article" date="2017" name="Curr. Biol.">
        <title>Genome architecture and evolution of a unichromosomal asexual nematode.</title>
        <authorList>
            <person name="Fradin H."/>
            <person name="Zegar C."/>
            <person name="Gutwein M."/>
            <person name="Lucas J."/>
            <person name="Kovtun M."/>
            <person name="Corcoran D."/>
            <person name="Baugh L.R."/>
            <person name="Kiontke K."/>
            <person name="Gunsalus K."/>
            <person name="Fitch D.H."/>
            <person name="Piano F."/>
        </authorList>
    </citation>
    <scope>NUCLEOTIDE SEQUENCE [LARGE SCALE GENOMIC DNA]</scope>
    <source>
        <strain evidence="1">PF1309</strain>
    </source>
</reference>
<comment type="caution">
    <text evidence="1">The sequence shown here is derived from an EMBL/GenBank/DDBJ whole genome shotgun (WGS) entry which is preliminary data.</text>
</comment>
<evidence type="ECO:0000313" key="1">
    <source>
        <dbReference type="EMBL" id="PAV92347.1"/>
    </source>
</evidence>
<dbReference type="PANTHER" id="PTHR39337:SF1">
    <property type="entry name" value="BLR5642 PROTEIN"/>
    <property type="match status" value="1"/>
</dbReference>
<gene>
    <name evidence="1" type="ORF">WR25_03141</name>
</gene>
<proteinExistence type="predicted"/>
<dbReference type="EMBL" id="LIAE01006236">
    <property type="protein sequence ID" value="PAV92347.1"/>
    <property type="molecule type" value="Genomic_DNA"/>
</dbReference>
<dbReference type="Pfam" id="PF04343">
    <property type="entry name" value="DUF488"/>
    <property type="match status" value="1"/>
</dbReference>
<evidence type="ECO:0008006" key="3">
    <source>
        <dbReference type="Google" id="ProtNLM"/>
    </source>
</evidence>
<dbReference type="Proteomes" id="UP000218231">
    <property type="component" value="Unassembled WGS sequence"/>
</dbReference>
<organism evidence="1 2">
    <name type="scientific">Diploscapter pachys</name>
    <dbReference type="NCBI Taxonomy" id="2018661"/>
    <lineage>
        <taxon>Eukaryota</taxon>
        <taxon>Metazoa</taxon>
        <taxon>Ecdysozoa</taxon>
        <taxon>Nematoda</taxon>
        <taxon>Chromadorea</taxon>
        <taxon>Rhabditida</taxon>
        <taxon>Rhabditina</taxon>
        <taxon>Rhabditomorpha</taxon>
        <taxon>Rhabditoidea</taxon>
        <taxon>Rhabditidae</taxon>
        <taxon>Diploscapter</taxon>
    </lineage>
</organism>
<keyword evidence="2" id="KW-1185">Reference proteome</keyword>
<name>A0A2A2M272_9BILA</name>
<dbReference type="InterPro" id="IPR007438">
    <property type="entry name" value="DUF488"/>
</dbReference>
<dbReference type="PANTHER" id="PTHR39337">
    <property type="entry name" value="BLR5642 PROTEIN"/>
    <property type="match status" value="1"/>
</dbReference>
<dbReference type="AlphaFoldDB" id="A0A2A2M272"/>
<evidence type="ECO:0000313" key="2">
    <source>
        <dbReference type="Proteomes" id="UP000218231"/>
    </source>
</evidence>
<dbReference type="OrthoDB" id="10051590at2759"/>
<accession>A0A2A2M272</accession>